<dbReference type="AlphaFoldDB" id="A0AAD3XM38"/>
<evidence type="ECO:0000313" key="2">
    <source>
        <dbReference type="EMBL" id="GMH09375.1"/>
    </source>
</evidence>
<keyword evidence="3" id="KW-1185">Reference proteome</keyword>
<feature type="region of interest" description="Disordered" evidence="1">
    <location>
        <begin position="91"/>
        <end position="110"/>
    </location>
</feature>
<proteinExistence type="predicted"/>
<evidence type="ECO:0000313" key="3">
    <source>
        <dbReference type="Proteomes" id="UP001279734"/>
    </source>
</evidence>
<sequence length="110" mass="13502">MINPEKKCREICKFLFQVRSRSGAVWLVFRRRYRVRLNHSIRRRRYRCRRRGISAHFEDLCRRLEIDVKDDYRINQKKLKHSMKFFDIVSRDSSPSCWGHSRGSPDSRRT</sequence>
<evidence type="ECO:0000256" key="1">
    <source>
        <dbReference type="SAM" id="MobiDB-lite"/>
    </source>
</evidence>
<name>A0AAD3XM38_NEPGR</name>
<organism evidence="2 3">
    <name type="scientific">Nepenthes gracilis</name>
    <name type="common">Slender pitcher plant</name>
    <dbReference type="NCBI Taxonomy" id="150966"/>
    <lineage>
        <taxon>Eukaryota</taxon>
        <taxon>Viridiplantae</taxon>
        <taxon>Streptophyta</taxon>
        <taxon>Embryophyta</taxon>
        <taxon>Tracheophyta</taxon>
        <taxon>Spermatophyta</taxon>
        <taxon>Magnoliopsida</taxon>
        <taxon>eudicotyledons</taxon>
        <taxon>Gunneridae</taxon>
        <taxon>Pentapetalae</taxon>
        <taxon>Caryophyllales</taxon>
        <taxon>Nepenthaceae</taxon>
        <taxon>Nepenthes</taxon>
    </lineage>
</organism>
<accession>A0AAD3XM38</accession>
<protein>
    <submittedName>
        <fullName evidence="2">Uncharacterized protein</fullName>
    </submittedName>
</protein>
<gene>
    <name evidence="2" type="ORF">Nepgr_011216</name>
</gene>
<comment type="caution">
    <text evidence="2">The sequence shown here is derived from an EMBL/GenBank/DDBJ whole genome shotgun (WGS) entry which is preliminary data.</text>
</comment>
<dbReference type="Proteomes" id="UP001279734">
    <property type="component" value="Unassembled WGS sequence"/>
</dbReference>
<reference evidence="2" key="1">
    <citation type="submission" date="2023-05" db="EMBL/GenBank/DDBJ databases">
        <title>Nepenthes gracilis genome sequencing.</title>
        <authorList>
            <person name="Fukushima K."/>
        </authorList>
    </citation>
    <scope>NUCLEOTIDE SEQUENCE</scope>
    <source>
        <strain evidence="2">SING2019-196</strain>
    </source>
</reference>
<dbReference type="EMBL" id="BSYO01000009">
    <property type="protein sequence ID" value="GMH09375.1"/>
    <property type="molecule type" value="Genomic_DNA"/>
</dbReference>